<keyword evidence="3" id="KW-1185">Reference proteome</keyword>
<evidence type="ECO:0000313" key="4">
    <source>
        <dbReference type="WBParaSite" id="ECPE_0000359201-mRNA-1"/>
    </source>
</evidence>
<dbReference type="Proteomes" id="UP000272942">
    <property type="component" value="Unassembled WGS sequence"/>
</dbReference>
<dbReference type="InterPro" id="IPR013780">
    <property type="entry name" value="Glyco_hydro_b"/>
</dbReference>
<proteinExistence type="predicted"/>
<dbReference type="Gene3D" id="2.60.40.1180">
    <property type="entry name" value="Golgi alpha-mannosidase II"/>
    <property type="match status" value="1"/>
</dbReference>
<name>A0A183A9F4_9TREM</name>
<gene>
    <name evidence="2" type="ORF">ECPE_LOCUS3589</name>
</gene>
<dbReference type="InterPro" id="IPR011682">
    <property type="entry name" value="Glyco_hydro_38_C"/>
</dbReference>
<dbReference type="SUPFAM" id="SSF74650">
    <property type="entry name" value="Galactose mutarotase-like"/>
    <property type="match status" value="2"/>
</dbReference>
<organism evidence="4">
    <name type="scientific">Echinostoma caproni</name>
    <dbReference type="NCBI Taxonomy" id="27848"/>
    <lineage>
        <taxon>Eukaryota</taxon>
        <taxon>Metazoa</taxon>
        <taxon>Spiralia</taxon>
        <taxon>Lophotrochozoa</taxon>
        <taxon>Platyhelminthes</taxon>
        <taxon>Trematoda</taxon>
        <taxon>Digenea</taxon>
        <taxon>Plagiorchiida</taxon>
        <taxon>Echinostomata</taxon>
        <taxon>Echinostomatoidea</taxon>
        <taxon>Echinostomatidae</taxon>
        <taxon>Echinostoma</taxon>
    </lineage>
</organism>
<dbReference type="EMBL" id="UZAN01040529">
    <property type="protein sequence ID" value="VDP69969.1"/>
    <property type="molecule type" value="Genomic_DNA"/>
</dbReference>
<dbReference type="AlphaFoldDB" id="A0A183A9F4"/>
<dbReference type="Gene3D" id="2.60.40.1360">
    <property type="match status" value="1"/>
</dbReference>
<protein>
    <submittedName>
        <fullName evidence="4">Glyco_hydro_38C domain-containing protein</fullName>
    </submittedName>
</protein>
<sequence>MYNSLGWEIDGQQWIRVPVYIPTSNETIETENMTYVKIEIKPAYRWPNAPKILGQLNPISERTYTIPERNLISSPANMELIFSPTQDNLRLPALGFSSFSVTLTRLARPVPVQHFQTFDHIHRAKVRMHLEVDRGQITVSALHLDGGRRLKIMIAMFYYYGSVNPENASGAYVFVPRKNTQAIPLIPQRISERVGPCMKEITAHYNSWAEMRVRQYSDDRIEVEWTVGPIPDDNGTVSREVIVRYMSRGTPGLQTETRVKELSEADLKSVSLSIAQGDNIIIHCSDRSNISARDVPSNLSEFCHDHILNYFQTFVHPLITPPTATSSTLKNMANVTGEFFTDSSGRDLIQRVRNQRPDWNLPELFNDTHTIAGNYYPVVNRILIREPKTRPASLTMGVYTDRPQGGSSLHTGELELMVHRRLVMDDNLGVAEPLLENGLIVRGLHWLRVDETAEFERMDRLNAELVTRSPIPLFSLPTSSELKSPIDLYWSGLLRVLPDNIHLLSLSRWPLWPVGKTAGEKILIRLENISPHSVTNPPMVQQISAEQLFKRIRITNAVEMLITADETKQKAQMDRLVWPGDLEMVKYNTSNVVVDFTHLMDLREMTLEEMP</sequence>
<feature type="domain" description="Glycosyl hydrolase family 38 C-terminal" evidence="1">
    <location>
        <begin position="334"/>
        <end position="427"/>
    </location>
</feature>
<evidence type="ECO:0000313" key="2">
    <source>
        <dbReference type="EMBL" id="VDP69969.1"/>
    </source>
</evidence>
<dbReference type="InterPro" id="IPR050843">
    <property type="entry name" value="Glycosyl_Hydrlase_38"/>
</dbReference>
<accession>A0A183A9F4</accession>
<evidence type="ECO:0000313" key="3">
    <source>
        <dbReference type="Proteomes" id="UP000272942"/>
    </source>
</evidence>
<reference evidence="4" key="1">
    <citation type="submission" date="2016-06" db="UniProtKB">
        <authorList>
            <consortium name="WormBaseParasite"/>
        </authorList>
    </citation>
    <scope>IDENTIFICATION</scope>
</reference>
<dbReference type="Pfam" id="PF07748">
    <property type="entry name" value="Glyco_hydro_38C"/>
    <property type="match status" value="1"/>
</dbReference>
<dbReference type="OrthoDB" id="2016903at2759"/>
<dbReference type="GO" id="GO:0006013">
    <property type="term" value="P:mannose metabolic process"/>
    <property type="evidence" value="ECO:0007669"/>
    <property type="project" value="InterPro"/>
</dbReference>
<evidence type="ECO:0000259" key="1">
    <source>
        <dbReference type="Pfam" id="PF07748"/>
    </source>
</evidence>
<dbReference type="Gene3D" id="2.70.98.30">
    <property type="entry name" value="Golgi alpha-mannosidase II, domain 4"/>
    <property type="match status" value="2"/>
</dbReference>
<dbReference type="GO" id="GO:0004559">
    <property type="term" value="F:alpha-mannosidase activity"/>
    <property type="evidence" value="ECO:0007669"/>
    <property type="project" value="InterPro"/>
</dbReference>
<reference evidence="2 3" key="2">
    <citation type="submission" date="2018-11" db="EMBL/GenBank/DDBJ databases">
        <authorList>
            <consortium name="Pathogen Informatics"/>
        </authorList>
    </citation>
    <scope>NUCLEOTIDE SEQUENCE [LARGE SCALE GENOMIC DNA]</scope>
    <source>
        <strain evidence="2 3">Egypt</strain>
    </source>
</reference>
<dbReference type="WBParaSite" id="ECPE_0000359201-mRNA-1">
    <property type="protein sequence ID" value="ECPE_0000359201-mRNA-1"/>
    <property type="gene ID" value="ECPE_0000359201"/>
</dbReference>
<dbReference type="PANTHER" id="PTHR11607">
    <property type="entry name" value="ALPHA-MANNOSIDASE"/>
    <property type="match status" value="1"/>
</dbReference>
<dbReference type="PANTHER" id="PTHR11607:SF3">
    <property type="entry name" value="LYSOSOMAL ALPHA-MANNOSIDASE"/>
    <property type="match status" value="1"/>
</dbReference>
<dbReference type="InterPro" id="IPR011013">
    <property type="entry name" value="Gal_mutarotase_sf_dom"/>
</dbReference>
<dbReference type="GO" id="GO:0030246">
    <property type="term" value="F:carbohydrate binding"/>
    <property type="evidence" value="ECO:0007669"/>
    <property type="project" value="InterPro"/>
</dbReference>